<evidence type="ECO:0000256" key="13">
    <source>
        <dbReference type="ARBA" id="ARBA00023316"/>
    </source>
</evidence>
<organism evidence="17 18">
    <name type="scientific">Bdellovibrio svalbardensis</name>
    <dbReference type="NCBI Taxonomy" id="2972972"/>
    <lineage>
        <taxon>Bacteria</taxon>
        <taxon>Pseudomonadati</taxon>
        <taxon>Bdellovibrionota</taxon>
        <taxon>Bdellovibrionia</taxon>
        <taxon>Bdellovibrionales</taxon>
        <taxon>Pseudobdellovibrionaceae</taxon>
        <taxon>Bdellovibrio</taxon>
    </lineage>
</organism>
<keyword evidence="9" id="KW-0133">Cell shape</keyword>
<keyword evidence="7 14" id="KW-0812">Transmembrane</keyword>
<gene>
    <name evidence="17" type="primary">mrdA</name>
    <name evidence="17" type="ORF">NWE73_07075</name>
</gene>
<evidence type="ECO:0000256" key="10">
    <source>
        <dbReference type="ARBA" id="ARBA00022984"/>
    </source>
</evidence>
<dbReference type="InterPro" id="IPR017790">
    <property type="entry name" value="Penicillin-binding_protein_2"/>
</dbReference>
<dbReference type="EMBL" id="JANRMI010000002">
    <property type="protein sequence ID" value="MDG0816119.1"/>
    <property type="molecule type" value="Genomic_DNA"/>
</dbReference>
<dbReference type="InterPro" id="IPR001460">
    <property type="entry name" value="PCN-bd_Tpept"/>
</dbReference>
<dbReference type="InterPro" id="IPR050515">
    <property type="entry name" value="Beta-lactam/transpept"/>
</dbReference>
<evidence type="ECO:0000259" key="16">
    <source>
        <dbReference type="Pfam" id="PF03717"/>
    </source>
</evidence>
<keyword evidence="18" id="KW-1185">Reference proteome</keyword>
<evidence type="ECO:0000256" key="12">
    <source>
        <dbReference type="ARBA" id="ARBA00023136"/>
    </source>
</evidence>
<keyword evidence="6" id="KW-0645">Protease</keyword>
<feature type="domain" description="Penicillin-binding protein transpeptidase" evidence="15">
    <location>
        <begin position="290"/>
        <end position="630"/>
    </location>
</feature>
<evidence type="ECO:0000256" key="9">
    <source>
        <dbReference type="ARBA" id="ARBA00022960"/>
    </source>
</evidence>
<protein>
    <submittedName>
        <fullName evidence="17">Penicillin-binding protein 2</fullName>
        <ecNumber evidence="17">3.4.16.4</ecNumber>
    </submittedName>
</protein>
<dbReference type="Pfam" id="PF03717">
    <property type="entry name" value="PBP_dimer"/>
    <property type="match status" value="1"/>
</dbReference>
<name>A0ABT6DGZ5_9BACT</name>
<dbReference type="InterPro" id="IPR036138">
    <property type="entry name" value="PBP_dimer_sf"/>
</dbReference>
<evidence type="ECO:0000256" key="3">
    <source>
        <dbReference type="ARBA" id="ARBA00022475"/>
    </source>
</evidence>
<feature type="domain" description="Penicillin-binding protein dimerisation" evidence="16">
    <location>
        <begin position="61"/>
        <end position="235"/>
    </location>
</feature>
<keyword evidence="3" id="KW-1003">Cell membrane</keyword>
<keyword evidence="11 14" id="KW-1133">Transmembrane helix</keyword>
<dbReference type="Gene3D" id="3.40.710.10">
    <property type="entry name" value="DD-peptidase/beta-lactamase superfamily"/>
    <property type="match status" value="1"/>
</dbReference>
<dbReference type="Pfam" id="PF00905">
    <property type="entry name" value="Transpeptidase"/>
    <property type="match status" value="1"/>
</dbReference>
<dbReference type="Gene3D" id="3.90.1310.10">
    <property type="entry name" value="Penicillin-binding protein 2a (Domain 2)"/>
    <property type="match status" value="1"/>
</dbReference>
<keyword evidence="5 17" id="KW-0121">Carboxypeptidase</keyword>
<keyword evidence="4" id="KW-0997">Cell inner membrane</keyword>
<keyword evidence="8 17" id="KW-0378">Hydrolase</keyword>
<dbReference type="InterPro" id="IPR012338">
    <property type="entry name" value="Beta-lactam/transpept-like"/>
</dbReference>
<dbReference type="RefSeq" id="WP_277577597.1">
    <property type="nucleotide sequence ID" value="NZ_JANRMI010000002.1"/>
</dbReference>
<keyword evidence="12 14" id="KW-0472">Membrane</keyword>
<keyword evidence="10" id="KW-0573">Peptidoglycan synthesis</keyword>
<dbReference type="EC" id="3.4.16.4" evidence="17"/>
<dbReference type="InterPro" id="IPR005311">
    <property type="entry name" value="PBP_dimer"/>
</dbReference>
<feature type="transmembrane region" description="Helical" evidence="14">
    <location>
        <begin position="20"/>
        <end position="38"/>
    </location>
</feature>
<evidence type="ECO:0000256" key="1">
    <source>
        <dbReference type="ARBA" id="ARBA00004167"/>
    </source>
</evidence>
<proteinExistence type="predicted"/>
<evidence type="ECO:0000256" key="7">
    <source>
        <dbReference type="ARBA" id="ARBA00022692"/>
    </source>
</evidence>
<dbReference type="PANTHER" id="PTHR30627">
    <property type="entry name" value="PEPTIDOGLYCAN D,D-TRANSPEPTIDASE"/>
    <property type="match status" value="1"/>
</dbReference>
<keyword evidence="13" id="KW-0961">Cell wall biogenesis/degradation</keyword>
<evidence type="ECO:0000313" key="17">
    <source>
        <dbReference type="EMBL" id="MDG0816119.1"/>
    </source>
</evidence>
<evidence type="ECO:0000256" key="8">
    <source>
        <dbReference type="ARBA" id="ARBA00022801"/>
    </source>
</evidence>
<reference evidence="17" key="1">
    <citation type="submission" date="2022-08" db="EMBL/GenBank/DDBJ databases">
        <title>Novel Bdellovibrio Species Isolated from Svalbard: Designation Bdellovibrio svalbardensis.</title>
        <authorList>
            <person name="Mitchell R.J."/>
            <person name="Choi S.Y."/>
        </authorList>
    </citation>
    <scope>NUCLEOTIDE SEQUENCE</scope>
    <source>
        <strain evidence="17">PAP01</strain>
    </source>
</reference>
<dbReference type="SUPFAM" id="SSF56519">
    <property type="entry name" value="Penicillin binding protein dimerisation domain"/>
    <property type="match status" value="1"/>
</dbReference>
<evidence type="ECO:0000256" key="6">
    <source>
        <dbReference type="ARBA" id="ARBA00022670"/>
    </source>
</evidence>
<evidence type="ECO:0000259" key="15">
    <source>
        <dbReference type="Pfam" id="PF00905"/>
    </source>
</evidence>
<evidence type="ECO:0000256" key="11">
    <source>
        <dbReference type="ARBA" id="ARBA00022989"/>
    </source>
</evidence>
<evidence type="ECO:0000313" key="18">
    <source>
        <dbReference type="Proteomes" id="UP001152321"/>
    </source>
</evidence>
<comment type="caution">
    <text evidence="17">The sequence shown here is derived from an EMBL/GenBank/DDBJ whole genome shotgun (WGS) entry which is preliminary data.</text>
</comment>
<comment type="subcellular location">
    <subcellularLocation>
        <location evidence="2">Cell membrane</location>
    </subcellularLocation>
    <subcellularLocation>
        <location evidence="1">Membrane</location>
        <topology evidence="1">Single-pass membrane protein</topology>
    </subcellularLocation>
</comment>
<evidence type="ECO:0000256" key="5">
    <source>
        <dbReference type="ARBA" id="ARBA00022645"/>
    </source>
</evidence>
<dbReference type="SUPFAM" id="SSF56601">
    <property type="entry name" value="beta-lactamase/transpeptidase-like"/>
    <property type="match status" value="1"/>
</dbReference>
<evidence type="ECO:0000256" key="2">
    <source>
        <dbReference type="ARBA" id="ARBA00004236"/>
    </source>
</evidence>
<dbReference type="Proteomes" id="UP001152321">
    <property type="component" value="Unassembled WGS sequence"/>
</dbReference>
<dbReference type="PANTHER" id="PTHR30627:SF2">
    <property type="entry name" value="PEPTIDOGLYCAN D,D-TRANSPEPTIDASE MRDA"/>
    <property type="match status" value="1"/>
</dbReference>
<sequence length="665" mass="73907">MSTYVSNPDEAKEYQNRYRMFYIMIAITFSIFSMRLWYLQIISGNELREFSEKNRIKQNKIAAPRGLMLDRDGKVLVENLPGFEAILTPQYIEDLNDLAKAVGPILGMDADKVVQKVQKSRKQNGPFAQIRLKENLSREEVFRLKRMRLDTPGLEIRESIVRYYPLRENGAQLFGYVSEISKRQIPVLNDLYKGSLKFDQGDIIGKSGLEETLERDIRGTDGISFIQVDAHGREAVTQTPNIYGEQIKDQIAVHGNNAVLTIDRDLQEAAHAAFTKTGVDARGHIGAIFAMKTNGEVLAWVSTPSFDPNEFSTGITPTTWSKLINDPFKPLRNKIIQDHSAPGSTFKPLVAVAALGEKVITPTTIVAAPGVFFFGRRPYHDSLKQGHGNITVFQAIEQSSNVFFYKMGIALGVDKMYDYIHNLGIGQKTGIELSREVSGIMPNSAWKKATVGEEWQAGENLSTAIGQGFVTVTPITMAIAYNAIATEGKVVKPFVIRKILDQDGKVLRENFPQVVRDLQQTQPNGVKISPETFKVVKEGMRLVANGQRGTARYWKVPGVEFAGKTGTAQVMGFSADQIYASCTSRPMHMRHHGWFVSYAPADNPEIVIAILAEHSCHGNTGAVPIARDIYQAYFEKYHPEIIAEALKNKGVKKAKAEAAATSEGE</sequence>
<evidence type="ECO:0000256" key="4">
    <source>
        <dbReference type="ARBA" id="ARBA00022519"/>
    </source>
</evidence>
<dbReference type="NCBIfam" id="TIGR03423">
    <property type="entry name" value="pbp2_mrdA"/>
    <property type="match status" value="1"/>
</dbReference>
<accession>A0ABT6DGZ5</accession>
<evidence type="ECO:0000256" key="14">
    <source>
        <dbReference type="SAM" id="Phobius"/>
    </source>
</evidence>
<dbReference type="GO" id="GO:0009002">
    <property type="term" value="F:serine-type D-Ala-D-Ala carboxypeptidase activity"/>
    <property type="evidence" value="ECO:0007669"/>
    <property type="project" value="UniProtKB-EC"/>
</dbReference>